<gene>
    <name evidence="2" type="ORF">HXX76_000270</name>
</gene>
<evidence type="ECO:0000313" key="2">
    <source>
        <dbReference type="EMBL" id="KAG2445661.1"/>
    </source>
</evidence>
<name>A0A835WE08_CHLIN</name>
<feature type="region of interest" description="Disordered" evidence="1">
    <location>
        <begin position="265"/>
        <end position="368"/>
    </location>
</feature>
<evidence type="ECO:0000256" key="1">
    <source>
        <dbReference type="SAM" id="MobiDB-lite"/>
    </source>
</evidence>
<dbReference type="Proteomes" id="UP000650467">
    <property type="component" value="Unassembled WGS sequence"/>
</dbReference>
<feature type="compositionally biased region" description="Polar residues" evidence="1">
    <location>
        <begin position="357"/>
        <end position="367"/>
    </location>
</feature>
<dbReference type="OrthoDB" id="119121at2759"/>
<dbReference type="PANTHER" id="PTHR37204:SF1">
    <property type="entry name" value="TRANSMEMBRANE PROTEIN"/>
    <property type="match status" value="1"/>
</dbReference>
<comment type="caution">
    <text evidence="2">The sequence shown here is derived from an EMBL/GenBank/DDBJ whole genome shotgun (WGS) entry which is preliminary data.</text>
</comment>
<keyword evidence="3" id="KW-1185">Reference proteome</keyword>
<reference evidence="2" key="1">
    <citation type="journal article" date="2020" name="bioRxiv">
        <title>Comparative genomics of Chlamydomonas.</title>
        <authorList>
            <person name="Craig R.J."/>
            <person name="Hasan A.R."/>
            <person name="Ness R.W."/>
            <person name="Keightley P.D."/>
        </authorList>
    </citation>
    <scope>NUCLEOTIDE SEQUENCE</scope>
    <source>
        <strain evidence="2">SAG 7.73</strain>
    </source>
</reference>
<dbReference type="EMBL" id="JAEHOC010000001">
    <property type="protein sequence ID" value="KAG2445661.1"/>
    <property type="molecule type" value="Genomic_DNA"/>
</dbReference>
<proteinExistence type="predicted"/>
<dbReference type="PANTHER" id="PTHR37204">
    <property type="entry name" value="TRANSMEMBRANE PROTEIN"/>
    <property type="match status" value="1"/>
</dbReference>
<accession>A0A835WE08</accession>
<protein>
    <submittedName>
        <fullName evidence="2">Uncharacterized protein</fullName>
    </submittedName>
</protein>
<feature type="compositionally biased region" description="Gly residues" evidence="1">
    <location>
        <begin position="279"/>
        <end position="292"/>
    </location>
</feature>
<evidence type="ECO:0000313" key="3">
    <source>
        <dbReference type="Proteomes" id="UP000650467"/>
    </source>
</evidence>
<feature type="compositionally biased region" description="Low complexity" evidence="1">
    <location>
        <begin position="320"/>
        <end position="332"/>
    </location>
</feature>
<sequence length="443" mass="46063">MCISVVLMYLVARGLRNMMRHGALPDSVMDLPTCSDRLAALGLDFESMRLSVSKYALDRRRVYEAMGAGVRSKGLSLGGVVTQGLQQDDLYRITHDTRSDKMLITPVLHALAVPVRAMILPLRDHVAASKIRAAVQQLLMPVLPEGSIWLQDDELYHATLYHASSHAKPIHASAEVIAEEERAIKRVTGSTCPISAVLDRVVVTTTGVVVACWQVLPIGGEPALLRAALGVALPNAPPREAQMVKEPAMLHTTIARLLRPPAAGAVAASGTGGSRDKQGSGGSSRGSNGGGSLVRSSSGGLGGRELRGVKAGQAGGGADTGADAAGASAGAAERTGRRRLLVDDGTTDELGGGSSIRVETTKSQSGGSKDVAAIEDEVVVGAVDVLSATLCGLRAQFGEVWFIEEQDLLALALNGRYVRHLAPLTCPATGRRAEEGLGAAVAA</sequence>
<dbReference type="AlphaFoldDB" id="A0A835WE08"/>
<organism evidence="2 3">
    <name type="scientific">Chlamydomonas incerta</name>
    <dbReference type="NCBI Taxonomy" id="51695"/>
    <lineage>
        <taxon>Eukaryota</taxon>
        <taxon>Viridiplantae</taxon>
        <taxon>Chlorophyta</taxon>
        <taxon>core chlorophytes</taxon>
        <taxon>Chlorophyceae</taxon>
        <taxon>CS clade</taxon>
        <taxon>Chlamydomonadales</taxon>
        <taxon>Chlamydomonadaceae</taxon>
        <taxon>Chlamydomonas</taxon>
    </lineage>
</organism>